<dbReference type="SUPFAM" id="SSF56801">
    <property type="entry name" value="Acetyl-CoA synthetase-like"/>
    <property type="match status" value="1"/>
</dbReference>
<organism evidence="2 3">
    <name type="scientific">Acidipropionibacterium jensenii</name>
    <dbReference type="NCBI Taxonomy" id="1749"/>
    <lineage>
        <taxon>Bacteria</taxon>
        <taxon>Bacillati</taxon>
        <taxon>Actinomycetota</taxon>
        <taxon>Actinomycetes</taxon>
        <taxon>Propionibacteriales</taxon>
        <taxon>Propionibacteriaceae</taxon>
        <taxon>Acidipropionibacterium</taxon>
    </lineage>
</organism>
<evidence type="ECO:0000313" key="2">
    <source>
        <dbReference type="EMBL" id="VEI04232.1"/>
    </source>
</evidence>
<dbReference type="Proteomes" id="UP000277858">
    <property type="component" value="Chromosome"/>
</dbReference>
<name>A0A3S4V8K8_9ACTN</name>
<feature type="compositionally biased region" description="Low complexity" evidence="1">
    <location>
        <begin position="1"/>
        <end position="19"/>
    </location>
</feature>
<evidence type="ECO:0000256" key="1">
    <source>
        <dbReference type="SAM" id="MobiDB-lite"/>
    </source>
</evidence>
<gene>
    <name evidence="2" type="ORF">NCTC13652_02457</name>
</gene>
<accession>A0A3S4V8K8</accession>
<feature type="region of interest" description="Disordered" evidence="1">
    <location>
        <begin position="1"/>
        <end position="22"/>
    </location>
</feature>
<dbReference type="NCBIfam" id="TIGR03089">
    <property type="entry name" value="TIGR03089 family protein"/>
    <property type="match status" value="1"/>
</dbReference>
<dbReference type="STRING" id="1122997.GCA_000425285_01265"/>
<dbReference type="EMBL" id="LR134473">
    <property type="protein sequence ID" value="VEI04232.1"/>
    <property type="molecule type" value="Genomic_DNA"/>
</dbReference>
<evidence type="ECO:0000313" key="3">
    <source>
        <dbReference type="Proteomes" id="UP000277858"/>
    </source>
</evidence>
<keyword evidence="3" id="KW-1185">Reference proteome</keyword>
<sequence length="254" mass="26168">MVQLSRTPSSTPGPRPAAGDPVSTLAQRIGESGAGPLVTWYRGPDRVELSTRTVGTWVAKTVHLMSEEGVGRGDLVHLQVLSSHPLHWVSCCWLLATWWSGATPSVLPTDSSRAALAVAGPDATGCDPRVPLVQCSLEPLAGPCQDPVPGAIDYCEALAMPDEMPGATPAPLAQTWLADVDPMNGRSLAGVPPVAGPLLVATGDPGATPAHLAVLLAGCLRGGGSLVLVESTGSGTTIEQIARQERASRDGLTR</sequence>
<reference evidence="2 3" key="1">
    <citation type="submission" date="2018-12" db="EMBL/GenBank/DDBJ databases">
        <authorList>
            <consortium name="Pathogen Informatics"/>
        </authorList>
    </citation>
    <scope>NUCLEOTIDE SEQUENCE [LARGE SCALE GENOMIC DNA]</scope>
    <source>
        <strain evidence="2 3">NCTC13652</strain>
    </source>
</reference>
<evidence type="ECO:0008006" key="4">
    <source>
        <dbReference type="Google" id="ProtNLM"/>
    </source>
</evidence>
<protein>
    <recommendedName>
        <fullName evidence="4">TIGR03089 family protein</fullName>
    </recommendedName>
</protein>
<dbReference type="RefSeq" id="WP_036981317.1">
    <property type="nucleotide sequence ID" value="NZ_CP025570.1"/>
</dbReference>
<dbReference type="InterPro" id="IPR017523">
    <property type="entry name" value="Rv3268"/>
</dbReference>
<proteinExistence type="predicted"/>
<dbReference type="AlphaFoldDB" id="A0A3S4V8K8"/>
<dbReference type="GeneID" id="82886093"/>